<keyword evidence="1" id="KW-0472">Membrane</keyword>
<protein>
    <submittedName>
        <fullName evidence="2">Type II secretion system protein</fullName>
    </submittedName>
</protein>
<name>A0A842HI00_9BACT</name>
<keyword evidence="1" id="KW-1133">Transmembrane helix</keyword>
<keyword evidence="1" id="KW-0812">Transmembrane</keyword>
<evidence type="ECO:0000313" key="2">
    <source>
        <dbReference type="EMBL" id="MBC2596153.1"/>
    </source>
</evidence>
<keyword evidence="3" id="KW-1185">Reference proteome</keyword>
<evidence type="ECO:0000256" key="1">
    <source>
        <dbReference type="SAM" id="Phobius"/>
    </source>
</evidence>
<organism evidence="2 3">
    <name type="scientific">Ruficoccus amylovorans</name>
    <dbReference type="NCBI Taxonomy" id="1804625"/>
    <lineage>
        <taxon>Bacteria</taxon>
        <taxon>Pseudomonadati</taxon>
        <taxon>Verrucomicrobiota</taxon>
        <taxon>Opitutia</taxon>
        <taxon>Puniceicoccales</taxon>
        <taxon>Cerasicoccaceae</taxon>
        <taxon>Ruficoccus</taxon>
    </lineage>
</organism>
<dbReference type="Proteomes" id="UP000546464">
    <property type="component" value="Unassembled WGS sequence"/>
</dbReference>
<dbReference type="EMBL" id="JACHVB010000063">
    <property type="protein sequence ID" value="MBC2596153.1"/>
    <property type="molecule type" value="Genomic_DNA"/>
</dbReference>
<proteinExistence type="predicted"/>
<dbReference type="RefSeq" id="WP_185677071.1">
    <property type="nucleotide sequence ID" value="NZ_JACHVB010000063.1"/>
</dbReference>
<accession>A0A842HI00</accession>
<dbReference type="InterPro" id="IPR045584">
    <property type="entry name" value="Pilin-like"/>
</dbReference>
<dbReference type="AlphaFoldDB" id="A0A842HI00"/>
<feature type="transmembrane region" description="Helical" evidence="1">
    <location>
        <begin position="12"/>
        <end position="37"/>
    </location>
</feature>
<sequence>MRSPARRRRQPAFTVIEVFMVVSLLAAVLGLVIVNYFNISGSYDKRPARDQIQRAVAEGYRLARLEGGIVSLRYEAENGALSLSDQQGKELARITLPGVPEDGEMTFYRIKPESQLTEEPNFEAEEDPVEVLDFQPYGASLPFLVHYTHGTEAFTLRFDAFSALSWEEEDVL</sequence>
<dbReference type="SUPFAM" id="SSF54523">
    <property type="entry name" value="Pili subunits"/>
    <property type="match status" value="1"/>
</dbReference>
<reference evidence="2 3" key="1">
    <citation type="submission" date="2020-07" db="EMBL/GenBank/DDBJ databases">
        <authorList>
            <person name="Feng X."/>
        </authorList>
    </citation>
    <scope>NUCLEOTIDE SEQUENCE [LARGE SCALE GENOMIC DNA]</scope>
    <source>
        <strain evidence="2 3">JCM31066</strain>
    </source>
</reference>
<comment type="caution">
    <text evidence="2">The sequence shown here is derived from an EMBL/GenBank/DDBJ whole genome shotgun (WGS) entry which is preliminary data.</text>
</comment>
<gene>
    <name evidence="2" type="ORF">H5P28_17940</name>
</gene>
<evidence type="ECO:0000313" key="3">
    <source>
        <dbReference type="Proteomes" id="UP000546464"/>
    </source>
</evidence>